<reference evidence="1 2" key="1">
    <citation type="submission" date="2015-09" db="EMBL/GenBank/DDBJ databases">
        <authorList>
            <person name="Jackson K.R."/>
            <person name="Lunt B.L."/>
            <person name="Fisher J.N.B."/>
            <person name="Gardner A.V."/>
            <person name="Bailey M.E."/>
            <person name="Deus L.M."/>
            <person name="Earl A.S."/>
            <person name="Gibby P.D."/>
            <person name="Hartmann K.A."/>
            <person name="Liu J.E."/>
            <person name="Manci A.M."/>
            <person name="Nielsen D.A."/>
            <person name="Solomon M.B."/>
            <person name="Breakwell D.P."/>
            <person name="Burnett S.H."/>
            <person name="Grose J.H."/>
        </authorList>
    </citation>
    <scope>NUCLEOTIDE SEQUENCE [LARGE SCALE GENOMIC DNA]</scope>
    <source>
        <strain evidence="1 2">16</strain>
    </source>
</reference>
<evidence type="ECO:0000313" key="2">
    <source>
        <dbReference type="Proteomes" id="UP000048984"/>
    </source>
</evidence>
<reference evidence="1 2" key="2">
    <citation type="submission" date="2015-10" db="EMBL/GenBank/DDBJ databases">
        <title>Draft Genome Sequence of Prosthecomicrobium hirschii ATCC 27832.</title>
        <authorList>
            <person name="Daniel J."/>
            <person name="Givan S.A."/>
            <person name="Brun Y.V."/>
            <person name="Brown P.J."/>
        </authorList>
    </citation>
    <scope>NUCLEOTIDE SEQUENCE [LARGE SCALE GENOMIC DNA]</scope>
    <source>
        <strain evidence="1 2">16</strain>
    </source>
</reference>
<gene>
    <name evidence="1" type="ORF">ABB55_18435</name>
</gene>
<proteinExistence type="predicted"/>
<dbReference type="RefSeq" id="WP_054360108.1">
    <property type="nucleotide sequence ID" value="NZ_LJYW01000001.1"/>
</dbReference>
<evidence type="ECO:0008006" key="3">
    <source>
        <dbReference type="Google" id="ProtNLM"/>
    </source>
</evidence>
<sequence length="138" mass="15480">MNRRPAIGRIKIHQTYTVEELALVTGCHKGTVRRWIAEGMRTIDDRRPSLVSGFEAKGFLSRRRAARKRPCAIGEFYCFRCREPRKPADGMVDCASVVGTSVNLQALCPACATVMHKRVSSDRLSAIERTCDVRRLGT</sequence>
<name>A0A0P6W410_9HYPH</name>
<accession>A0A0P6W410</accession>
<dbReference type="EMBL" id="LJYW01000001">
    <property type="protein sequence ID" value="KPL53943.1"/>
    <property type="molecule type" value="Genomic_DNA"/>
</dbReference>
<dbReference type="AlphaFoldDB" id="A0A0P6W410"/>
<protein>
    <recommendedName>
        <fullName evidence="3">Helix-turn-helix domain-containing protein</fullName>
    </recommendedName>
</protein>
<dbReference type="Proteomes" id="UP000048984">
    <property type="component" value="Unassembled WGS sequence"/>
</dbReference>
<organism evidence="1 2">
    <name type="scientific">Prosthecodimorpha hirschii</name>
    <dbReference type="NCBI Taxonomy" id="665126"/>
    <lineage>
        <taxon>Bacteria</taxon>
        <taxon>Pseudomonadati</taxon>
        <taxon>Pseudomonadota</taxon>
        <taxon>Alphaproteobacteria</taxon>
        <taxon>Hyphomicrobiales</taxon>
        <taxon>Ancalomicrobiaceae</taxon>
        <taxon>Prosthecodimorpha</taxon>
    </lineage>
</organism>
<dbReference type="STRING" id="665126.ABB55_18435"/>
<keyword evidence="2" id="KW-1185">Reference proteome</keyword>
<evidence type="ECO:0000313" key="1">
    <source>
        <dbReference type="EMBL" id="KPL53943.1"/>
    </source>
</evidence>
<comment type="caution">
    <text evidence="1">The sequence shown here is derived from an EMBL/GenBank/DDBJ whole genome shotgun (WGS) entry which is preliminary data.</text>
</comment>